<dbReference type="AlphaFoldDB" id="A0A2A6BRZ6"/>
<dbReference type="Proteomes" id="UP000005239">
    <property type="component" value="Unassembled WGS sequence"/>
</dbReference>
<name>A0A2A6BRZ6_PRIPA</name>
<evidence type="ECO:0000313" key="2">
    <source>
        <dbReference type="Proteomes" id="UP000005239"/>
    </source>
</evidence>
<accession>A0A8R1Z751</accession>
<dbReference type="EnsemblMetazoa" id="PPA44530.1">
    <property type="protein sequence ID" value="PPA44530.1"/>
    <property type="gene ID" value="WBGene00282899"/>
</dbReference>
<protein>
    <submittedName>
        <fullName evidence="1">Uncharacterized protein</fullName>
    </submittedName>
</protein>
<keyword evidence="2" id="KW-1185">Reference proteome</keyword>
<proteinExistence type="predicted"/>
<organism evidence="1 2">
    <name type="scientific">Pristionchus pacificus</name>
    <name type="common">Parasitic nematode worm</name>
    <dbReference type="NCBI Taxonomy" id="54126"/>
    <lineage>
        <taxon>Eukaryota</taxon>
        <taxon>Metazoa</taxon>
        <taxon>Ecdysozoa</taxon>
        <taxon>Nematoda</taxon>
        <taxon>Chromadorea</taxon>
        <taxon>Rhabditida</taxon>
        <taxon>Rhabditina</taxon>
        <taxon>Diplogasteromorpha</taxon>
        <taxon>Diplogasteroidea</taxon>
        <taxon>Neodiplogasteridae</taxon>
        <taxon>Pristionchus</taxon>
    </lineage>
</organism>
<reference evidence="1" key="2">
    <citation type="submission" date="2022-06" db="UniProtKB">
        <authorList>
            <consortium name="EnsemblMetazoa"/>
        </authorList>
    </citation>
    <scope>IDENTIFICATION</scope>
    <source>
        <strain evidence="1">PS312</strain>
    </source>
</reference>
<sequence length="69" mass="7470">MSLGGSHLLEGDELVAALLEALDDLADESTVDTVRLDHDEAALVVGHPAKYRMNTGARKREHNSEVNSE</sequence>
<gene>
    <name evidence="1" type="primary">WBGene00282899</name>
</gene>
<accession>A0A2A6BRZ6</accession>
<evidence type="ECO:0000313" key="1">
    <source>
        <dbReference type="EnsemblMetazoa" id="PPA44530.1"/>
    </source>
</evidence>
<reference evidence="2" key="1">
    <citation type="journal article" date="2008" name="Nat. Genet.">
        <title>The Pristionchus pacificus genome provides a unique perspective on nematode lifestyle and parasitism.</title>
        <authorList>
            <person name="Dieterich C."/>
            <person name="Clifton S.W."/>
            <person name="Schuster L.N."/>
            <person name="Chinwalla A."/>
            <person name="Delehaunty K."/>
            <person name="Dinkelacker I."/>
            <person name="Fulton L."/>
            <person name="Fulton R."/>
            <person name="Godfrey J."/>
            <person name="Minx P."/>
            <person name="Mitreva M."/>
            <person name="Roeseler W."/>
            <person name="Tian H."/>
            <person name="Witte H."/>
            <person name="Yang S.P."/>
            <person name="Wilson R.K."/>
            <person name="Sommer R.J."/>
        </authorList>
    </citation>
    <scope>NUCLEOTIDE SEQUENCE [LARGE SCALE GENOMIC DNA]</scope>
    <source>
        <strain evidence="2">PS312</strain>
    </source>
</reference>